<gene>
    <name evidence="2" type="ORF">BDV95DRAFT_599573</name>
</gene>
<dbReference type="Pfam" id="PF12937">
    <property type="entry name" value="F-box-like"/>
    <property type="match status" value="1"/>
</dbReference>
<dbReference type="Proteomes" id="UP000481861">
    <property type="component" value="Unassembled WGS sequence"/>
</dbReference>
<dbReference type="OrthoDB" id="3686448at2759"/>
<accession>A0A7C8I5F0</accession>
<dbReference type="EMBL" id="JAADJZ010000032">
    <property type="protein sequence ID" value="KAF2865590.1"/>
    <property type="molecule type" value="Genomic_DNA"/>
</dbReference>
<feature type="domain" description="F-box" evidence="1">
    <location>
        <begin position="12"/>
        <end position="51"/>
    </location>
</feature>
<proteinExistence type="predicted"/>
<evidence type="ECO:0000259" key="1">
    <source>
        <dbReference type="Pfam" id="PF12937"/>
    </source>
</evidence>
<organism evidence="2 3">
    <name type="scientific">Massariosphaeria phaeospora</name>
    <dbReference type="NCBI Taxonomy" id="100035"/>
    <lineage>
        <taxon>Eukaryota</taxon>
        <taxon>Fungi</taxon>
        <taxon>Dikarya</taxon>
        <taxon>Ascomycota</taxon>
        <taxon>Pezizomycotina</taxon>
        <taxon>Dothideomycetes</taxon>
        <taxon>Pleosporomycetidae</taxon>
        <taxon>Pleosporales</taxon>
        <taxon>Pleosporales incertae sedis</taxon>
        <taxon>Massariosphaeria</taxon>
    </lineage>
</organism>
<protein>
    <recommendedName>
        <fullName evidence="1">F-box domain-containing protein</fullName>
    </recommendedName>
</protein>
<dbReference type="AlphaFoldDB" id="A0A7C8I5F0"/>
<dbReference type="InterPro" id="IPR001810">
    <property type="entry name" value="F-box_dom"/>
</dbReference>
<evidence type="ECO:0000313" key="2">
    <source>
        <dbReference type="EMBL" id="KAF2865590.1"/>
    </source>
</evidence>
<name>A0A7C8I5F0_9PLEO</name>
<dbReference type="Gene3D" id="3.80.10.10">
    <property type="entry name" value="Ribonuclease Inhibitor"/>
    <property type="match status" value="1"/>
</dbReference>
<reference evidence="2 3" key="1">
    <citation type="submission" date="2020-01" db="EMBL/GenBank/DDBJ databases">
        <authorList>
            <consortium name="DOE Joint Genome Institute"/>
            <person name="Haridas S."/>
            <person name="Albert R."/>
            <person name="Binder M."/>
            <person name="Bloem J."/>
            <person name="Labutti K."/>
            <person name="Salamov A."/>
            <person name="Andreopoulos B."/>
            <person name="Baker S.E."/>
            <person name="Barry K."/>
            <person name="Bills G."/>
            <person name="Bluhm B.H."/>
            <person name="Cannon C."/>
            <person name="Castanera R."/>
            <person name="Culley D.E."/>
            <person name="Daum C."/>
            <person name="Ezra D."/>
            <person name="Gonzalez J.B."/>
            <person name="Henrissat B."/>
            <person name="Kuo A."/>
            <person name="Liang C."/>
            <person name="Lipzen A."/>
            <person name="Lutzoni F."/>
            <person name="Magnuson J."/>
            <person name="Mondo S."/>
            <person name="Nolan M."/>
            <person name="Ohm R."/>
            <person name="Pangilinan J."/>
            <person name="Park H.-J.H."/>
            <person name="Ramirez L."/>
            <person name="Alfaro M."/>
            <person name="Sun H."/>
            <person name="Tritt A."/>
            <person name="Yoshinaga Y."/>
            <person name="Zwiers L.-H.L."/>
            <person name="Turgeon B.G."/>
            <person name="Goodwin S.B."/>
            <person name="Spatafora J.W."/>
            <person name="Crous P.W."/>
            <person name="Grigoriev I.V."/>
        </authorList>
    </citation>
    <scope>NUCLEOTIDE SEQUENCE [LARGE SCALE GENOMIC DNA]</scope>
    <source>
        <strain evidence="2 3">CBS 611.86</strain>
    </source>
</reference>
<keyword evidence="3" id="KW-1185">Reference proteome</keyword>
<comment type="caution">
    <text evidence="2">The sequence shown here is derived from an EMBL/GenBank/DDBJ whole genome shotgun (WGS) entry which is preliminary data.</text>
</comment>
<dbReference type="InterPro" id="IPR032675">
    <property type="entry name" value="LRR_dom_sf"/>
</dbReference>
<evidence type="ECO:0000313" key="3">
    <source>
        <dbReference type="Proteomes" id="UP000481861"/>
    </source>
</evidence>
<sequence length="528" mass="59667">MAILPSMAGFFLLPTELKISVFAQIALVSDRKNVRLVCRQWADMMDPILWEILKTDLRPTAAKTMKALVKQHGRTLPHVRELHLSVKPLVDDTIKNKLHQVLLDLPKYRLRTFRSNVMLGVHTVQLILSTQRYLKVFDAVISPYYPSKSRPYKDIASSLSCLSQLRRLSLSVLPAANDHCNYQTFYEYFPKLEELELYNFSPEVDETEDSTSHVNLVRLLPQNADPPALQTLAKITIRSMRFPTRPTVRKVFLRHLNIANLTNLTLHSCINMAPFLNAVAQSFARGCSSSLQVLDIQFYPDDDDDDDDNAELEATERLLDAFTGLKDLRLEMPRGHLVRQQCIARHKTSLEILGVYTRLPDPAYYSVPDLSSLLNACTKIHTLRLNLPPLLVGKVEHLGKDFCLRQYGSISADTELEAFLVSQAALPCIDPQEFTSSAHRPQTTLSHFPSLYTLVIDTAPTLDSNGAVLPAHTIVGDTVSFADTVLAQMTVATLKHFRGEICDYMRRQGCMRRGELDIRFAMPTHRVG</sequence>
<dbReference type="SUPFAM" id="SSF52047">
    <property type="entry name" value="RNI-like"/>
    <property type="match status" value="1"/>
</dbReference>